<protein>
    <submittedName>
        <fullName evidence="3">CU044_5270 family protein</fullName>
    </submittedName>
</protein>
<dbReference type="NCBIfam" id="NF038083">
    <property type="entry name" value="CU044_5270_fam"/>
    <property type="match status" value="1"/>
</dbReference>
<dbReference type="Proteomes" id="UP001597368">
    <property type="component" value="Unassembled WGS sequence"/>
</dbReference>
<evidence type="ECO:0000313" key="4">
    <source>
        <dbReference type="Proteomes" id="UP001597368"/>
    </source>
</evidence>
<reference evidence="4" key="1">
    <citation type="journal article" date="2019" name="Int. J. Syst. Evol. Microbiol.">
        <title>The Global Catalogue of Microorganisms (GCM) 10K type strain sequencing project: providing services to taxonomists for standard genome sequencing and annotation.</title>
        <authorList>
            <consortium name="The Broad Institute Genomics Platform"/>
            <consortium name="The Broad Institute Genome Sequencing Center for Infectious Disease"/>
            <person name="Wu L."/>
            <person name="Ma J."/>
        </authorList>
    </citation>
    <scope>NUCLEOTIDE SEQUENCE [LARGE SCALE GENOMIC DNA]</scope>
    <source>
        <strain evidence="4">ICMP 6774ER</strain>
    </source>
</reference>
<keyword evidence="4" id="KW-1185">Reference proteome</keyword>
<proteinExistence type="predicted"/>
<keyword evidence="2" id="KW-1133">Transmembrane helix</keyword>
<accession>A0ABW4SNE3</accession>
<dbReference type="RefSeq" id="WP_379570129.1">
    <property type="nucleotide sequence ID" value="NZ_JBHUFV010000007.1"/>
</dbReference>
<dbReference type="InterPro" id="IPR047789">
    <property type="entry name" value="CU044_5270-like"/>
</dbReference>
<evidence type="ECO:0000256" key="2">
    <source>
        <dbReference type="SAM" id="Phobius"/>
    </source>
</evidence>
<comment type="caution">
    <text evidence="3">The sequence shown here is derived from an EMBL/GenBank/DDBJ whole genome shotgun (WGS) entry which is preliminary data.</text>
</comment>
<organism evidence="3 4">
    <name type="scientific">Nonomuraea mangrovi</name>
    <dbReference type="NCBI Taxonomy" id="2316207"/>
    <lineage>
        <taxon>Bacteria</taxon>
        <taxon>Bacillati</taxon>
        <taxon>Actinomycetota</taxon>
        <taxon>Actinomycetes</taxon>
        <taxon>Streptosporangiales</taxon>
        <taxon>Streptosporangiaceae</taxon>
        <taxon>Nonomuraea</taxon>
    </lineage>
</organism>
<keyword evidence="2" id="KW-0812">Transmembrane</keyword>
<evidence type="ECO:0000256" key="1">
    <source>
        <dbReference type="SAM" id="MobiDB-lite"/>
    </source>
</evidence>
<keyword evidence="2" id="KW-0472">Membrane</keyword>
<gene>
    <name evidence="3" type="ORF">ACFSKW_06350</name>
</gene>
<name>A0ABW4SNE3_9ACTN</name>
<evidence type="ECO:0000313" key="3">
    <source>
        <dbReference type="EMBL" id="MFD1931097.1"/>
    </source>
</evidence>
<dbReference type="EMBL" id="JBHUFV010000007">
    <property type="protein sequence ID" value="MFD1931097.1"/>
    <property type="molecule type" value="Genomic_DNA"/>
</dbReference>
<feature type="transmembrane region" description="Helical" evidence="2">
    <location>
        <begin position="52"/>
        <end position="73"/>
    </location>
</feature>
<feature type="region of interest" description="Disordered" evidence="1">
    <location>
        <begin position="1"/>
        <end position="20"/>
    </location>
</feature>
<sequence>MDEIRQFRGSTPVMTREAEDAARSRLLREMRDPALALAPAPASVKRRRRPRLAWRLGLAAAAAVAIAGGMTVVRGADHPATVTVASVQELGERAAEASEADPDGVVPSPGQWRYWKITRATQISEPRPEMDPIKRETVEGWDSLDGRQTAYIDETGKIAIEQIVQDFEDVVEDVPRVSGADLAQEPVTPEGVLAKVTEIVEKAPASPFGGDASKQQLVFQAILNLMSQEPLTPEARAALFRALPMIEGVTLKQDAVDAAGRGGVAFAFAGETERLEIILSSEDFRFLGTYSETLTEQYHNQGIGLVKPGSIMGWTAQLGVGVVDKPGDRP</sequence>